<keyword evidence="1" id="KW-0732">Signal</keyword>
<accession>A0A9P4LK58</accession>
<keyword evidence="3" id="KW-1185">Reference proteome</keyword>
<feature type="signal peptide" evidence="1">
    <location>
        <begin position="1"/>
        <end position="17"/>
    </location>
</feature>
<reference evidence="2" key="1">
    <citation type="journal article" date="2020" name="Stud. Mycol.">
        <title>101 Dothideomycetes genomes: a test case for predicting lifestyles and emergence of pathogens.</title>
        <authorList>
            <person name="Haridas S."/>
            <person name="Albert R."/>
            <person name="Binder M."/>
            <person name="Bloem J."/>
            <person name="Labutti K."/>
            <person name="Salamov A."/>
            <person name="Andreopoulos B."/>
            <person name="Baker S."/>
            <person name="Barry K."/>
            <person name="Bills G."/>
            <person name="Bluhm B."/>
            <person name="Cannon C."/>
            <person name="Castanera R."/>
            <person name="Culley D."/>
            <person name="Daum C."/>
            <person name="Ezra D."/>
            <person name="Gonzalez J."/>
            <person name="Henrissat B."/>
            <person name="Kuo A."/>
            <person name="Liang C."/>
            <person name="Lipzen A."/>
            <person name="Lutzoni F."/>
            <person name="Magnuson J."/>
            <person name="Mondo S."/>
            <person name="Nolan M."/>
            <person name="Ohm R."/>
            <person name="Pangilinan J."/>
            <person name="Park H.-J."/>
            <person name="Ramirez L."/>
            <person name="Alfaro M."/>
            <person name="Sun H."/>
            <person name="Tritt A."/>
            <person name="Yoshinaga Y."/>
            <person name="Zwiers L.-H."/>
            <person name="Turgeon B."/>
            <person name="Goodwin S."/>
            <person name="Spatafora J."/>
            <person name="Crous P."/>
            <person name="Grigoriev I."/>
        </authorList>
    </citation>
    <scope>NUCLEOTIDE SEQUENCE</scope>
    <source>
        <strain evidence="2">CBS 110217</strain>
    </source>
</reference>
<proteinExistence type="predicted"/>
<evidence type="ECO:0000313" key="3">
    <source>
        <dbReference type="Proteomes" id="UP000799777"/>
    </source>
</evidence>
<name>A0A9P4LK58_9PLEO</name>
<dbReference type="AlphaFoldDB" id="A0A9P4LK58"/>
<evidence type="ECO:0000313" key="2">
    <source>
        <dbReference type="EMBL" id="KAF2028353.1"/>
    </source>
</evidence>
<evidence type="ECO:0000256" key="1">
    <source>
        <dbReference type="SAM" id="SignalP"/>
    </source>
</evidence>
<dbReference type="EMBL" id="ML978214">
    <property type="protein sequence ID" value="KAF2028353.1"/>
    <property type="molecule type" value="Genomic_DNA"/>
</dbReference>
<dbReference type="OrthoDB" id="3545468at2759"/>
<dbReference type="Proteomes" id="UP000799777">
    <property type="component" value="Unassembled WGS sequence"/>
</dbReference>
<protein>
    <submittedName>
        <fullName evidence="2">Uncharacterized protein</fullName>
    </submittedName>
</protein>
<feature type="chain" id="PRO_5040372630" evidence="1">
    <location>
        <begin position="18"/>
        <end position="223"/>
    </location>
</feature>
<organism evidence="2 3">
    <name type="scientific">Setomelanomma holmii</name>
    <dbReference type="NCBI Taxonomy" id="210430"/>
    <lineage>
        <taxon>Eukaryota</taxon>
        <taxon>Fungi</taxon>
        <taxon>Dikarya</taxon>
        <taxon>Ascomycota</taxon>
        <taxon>Pezizomycotina</taxon>
        <taxon>Dothideomycetes</taxon>
        <taxon>Pleosporomycetidae</taxon>
        <taxon>Pleosporales</taxon>
        <taxon>Pleosporineae</taxon>
        <taxon>Phaeosphaeriaceae</taxon>
        <taxon>Setomelanomma</taxon>
    </lineage>
</organism>
<comment type="caution">
    <text evidence="2">The sequence shown here is derived from an EMBL/GenBank/DDBJ whole genome shotgun (WGS) entry which is preliminary data.</text>
</comment>
<sequence>MLAKTFTLVSLIATSLATPLTHLHTRSLLPNVTIKALPAGCASYPGYNADTGIAGPWSLTVSDSENPDLLNYGPSTVYSLSYSPSTGPVMRWGYLVLGYTKGIARTALQCQDDKLNALADTSVNAAGAPGNAKWTPLALSPYSYDASLLYLVDGEQPTLYEHYIGEEKQPGWYLGGYNTTTWGVKWYEASSTSYGYPYFYLRLLPAGEGLKANETRIFLKFQA</sequence>
<gene>
    <name evidence="2" type="ORF">EK21DRAFT_101945</name>
</gene>